<feature type="transmembrane region" description="Helical" evidence="10">
    <location>
        <begin position="78"/>
        <end position="95"/>
    </location>
</feature>
<feature type="domain" description="Signal transduction histidine kinase subgroup 3 dimerisation and phosphoacceptor" evidence="12">
    <location>
        <begin position="178"/>
        <end position="243"/>
    </location>
</feature>
<evidence type="ECO:0000313" key="14">
    <source>
        <dbReference type="Proteomes" id="UP000292003"/>
    </source>
</evidence>
<comment type="caution">
    <text evidence="13">The sequence shown here is derived from an EMBL/GenBank/DDBJ whole genome shotgun (WGS) entry which is preliminary data.</text>
</comment>
<keyword evidence="10" id="KW-1133">Transmembrane helix</keyword>
<sequence length="517" mass="54876">MRMRGGWGRLAEVLAGVALIALTAYESHRNPAPWELLAGLVTITVAVATIRRAPLLALGAATASGLAMVFDYGGRVPLWPVGLMVLTSFLAGRRLDRVGPALAVFGGVVVVGLPVTLLAGGGTDWAALVGYVSFAAALPWQLGRYVRLREELARTGWERAEQYEVQQRMIAGEARLRERARIAGDMHDSLGHELSLIALRAGALEVAPDLDERYRGAAAELRRSAAAATERLHDIIGVLREADDAAPTDPADGAVGDLVGRAAASGLVVRLDGELPGRAPAMVRRAAYRVVQEALTNAAKHAPGAAVTVTLAGDDDETVVTVDNPPPPAGPLPGAGGGRRGLIGLRERVRLLGGTFEAGPADGGFRVLARLPHAAAPAEEEPSEPSRSAAERADVQRRARRTLAVMVAVPVAALGVLTGVSVVAYTYDYVTTRLDPAQFDRLRPGQPRAELAPVLPDRQQRYRPRDVAPVPPPGAVCEYYGTGAGLFEFSEFSYRLCFLDGRLVSRDHIDGRRDTQG</sequence>
<evidence type="ECO:0000256" key="5">
    <source>
        <dbReference type="ARBA" id="ARBA00022741"/>
    </source>
</evidence>
<evidence type="ECO:0000256" key="3">
    <source>
        <dbReference type="ARBA" id="ARBA00022553"/>
    </source>
</evidence>
<evidence type="ECO:0000256" key="4">
    <source>
        <dbReference type="ARBA" id="ARBA00022679"/>
    </source>
</evidence>
<dbReference type="InterPro" id="IPR003594">
    <property type="entry name" value="HATPase_dom"/>
</dbReference>
<evidence type="ECO:0000256" key="2">
    <source>
        <dbReference type="ARBA" id="ARBA00012438"/>
    </source>
</evidence>
<evidence type="ECO:0000259" key="12">
    <source>
        <dbReference type="Pfam" id="PF07730"/>
    </source>
</evidence>
<keyword evidence="14" id="KW-1185">Reference proteome</keyword>
<dbReference type="SUPFAM" id="SSF55874">
    <property type="entry name" value="ATPase domain of HSP90 chaperone/DNA topoisomerase II/histidine kinase"/>
    <property type="match status" value="1"/>
</dbReference>
<keyword evidence="7" id="KW-0067">ATP-binding</keyword>
<accession>A0A4Q7J613</accession>
<feature type="transmembrane region" description="Helical" evidence="10">
    <location>
        <begin position="402"/>
        <end position="427"/>
    </location>
</feature>
<comment type="catalytic activity">
    <reaction evidence="1">
        <text>ATP + protein L-histidine = ADP + protein N-phospho-L-histidine.</text>
        <dbReference type="EC" id="2.7.13.3"/>
    </reaction>
</comment>
<evidence type="ECO:0000256" key="6">
    <source>
        <dbReference type="ARBA" id="ARBA00022777"/>
    </source>
</evidence>
<dbReference type="GO" id="GO:0000155">
    <property type="term" value="F:phosphorelay sensor kinase activity"/>
    <property type="evidence" value="ECO:0007669"/>
    <property type="project" value="InterPro"/>
</dbReference>
<dbReference type="PANTHER" id="PTHR24421:SF10">
    <property type="entry name" value="NITRATE_NITRITE SENSOR PROTEIN NARQ"/>
    <property type="match status" value="1"/>
</dbReference>
<proteinExistence type="predicted"/>
<evidence type="ECO:0000256" key="1">
    <source>
        <dbReference type="ARBA" id="ARBA00000085"/>
    </source>
</evidence>
<dbReference type="EMBL" id="SFCC01000009">
    <property type="protein sequence ID" value="RZQ62236.1"/>
    <property type="molecule type" value="Genomic_DNA"/>
</dbReference>
<keyword evidence="5" id="KW-0547">Nucleotide-binding</keyword>
<dbReference type="Proteomes" id="UP000292003">
    <property type="component" value="Unassembled WGS sequence"/>
</dbReference>
<dbReference type="CDD" id="cd16917">
    <property type="entry name" value="HATPase_UhpB-NarQ-NarX-like"/>
    <property type="match status" value="1"/>
</dbReference>
<dbReference type="Gene3D" id="3.30.565.10">
    <property type="entry name" value="Histidine kinase-like ATPase, C-terminal domain"/>
    <property type="match status" value="1"/>
</dbReference>
<evidence type="ECO:0000313" key="13">
    <source>
        <dbReference type="EMBL" id="RZQ62236.1"/>
    </source>
</evidence>
<protein>
    <recommendedName>
        <fullName evidence="2">histidine kinase</fullName>
        <ecNumber evidence="2">2.7.13.3</ecNumber>
    </recommendedName>
</protein>
<dbReference type="AlphaFoldDB" id="A0A4Q7J613"/>
<evidence type="ECO:0000256" key="9">
    <source>
        <dbReference type="SAM" id="MobiDB-lite"/>
    </source>
</evidence>
<dbReference type="Gene3D" id="1.20.5.1930">
    <property type="match status" value="1"/>
</dbReference>
<reference evidence="13 14" key="1">
    <citation type="submission" date="2019-02" db="EMBL/GenBank/DDBJ databases">
        <title>Draft genome sequence of Amycolatopsis sp. 8-3EHSu isolated from roots of Suaeda maritima.</title>
        <authorList>
            <person name="Duangmal K."/>
            <person name="Chantavorakit T."/>
        </authorList>
    </citation>
    <scope>NUCLEOTIDE SEQUENCE [LARGE SCALE GENOMIC DNA]</scope>
    <source>
        <strain evidence="13 14">8-3EHSu</strain>
    </source>
</reference>
<feature type="transmembrane region" description="Helical" evidence="10">
    <location>
        <begin position="102"/>
        <end position="119"/>
    </location>
</feature>
<gene>
    <name evidence="13" type="ORF">EWH70_18285</name>
</gene>
<name>A0A4Q7J613_9PSEU</name>
<dbReference type="GO" id="GO:0046983">
    <property type="term" value="F:protein dimerization activity"/>
    <property type="evidence" value="ECO:0007669"/>
    <property type="project" value="InterPro"/>
</dbReference>
<evidence type="ECO:0000259" key="11">
    <source>
        <dbReference type="Pfam" id="PF02518"/>
    </source>
</evidence>
<feature type="region of interest" description="Disordered" evidence="9">
    <location>
        <begin position="374"/>
        <end position="394"/>
    </location>
</feature>
<dbReference type="Pfam" id="PF02518">
    <property type="entry name" value="HATPase_c"/>
    <property type="match status" value="1"/>
</dbReference>
<dbReference type="InterPro" id="IPR011712">
    <property type="entry name" value="Sig_transdc_His_kin_sub3_dim/P"/>
</dbReference>
<evidence type="ECO:0000256" key="8">
    <source>
        <dbReference type="ARBA" id="ARBA00023012"/>
    </source>
</evidence>
<evidence type="ECO:0000256" key="10">
    <source>
        <dbReference type="SAM" id="Phobius"/>
    </source>
</evidence>
<dbReference type="EC" id="2.7.13.3" evidence="2"/>
<keyword evidence="6 13" id="KW-0418">Kinase</keyword>
<keyword evidence="10" id="KW-0472">Membrane</keyword>
<organism evidence="13 14">
    <name type="scientific">Amycolatopsis suaedae</name>
    <dbReference type="NCBI Taxonomy" id="2510978"/>
    <lineage>
        <taxon>Bacteria</taxon>
        <taxon>Bacillati</taxon>
        <taxon>Actinomycetota</taxon>
        <taxon>Actinomycetes</taxon>
        <taxon>Pseudonocardiales</taxon>
        <taxon>Pseudonocardiaceae</taxon>
        <taxon>Amycolatopsis</taxon>
    </lineage>
</organism>
<dbReference type="InterPro" id="IPR050482">
    <property type="entry name" value="Sensor_HK_TwoCompSys"/>
</dbReference>
<feature type="transmembrane region" description="Helical" evidence="10">
    <location>
        <begin position="125"/>
        <end position="142"/>
    </location>
</feature>
<keyword evidence="10" id="KW-0812">Transmembrane</keyword>
<dbReference type="InterPro" id="IPR036890">
    <property type="entry name" value="HATPase_C_sf"/>
</dbReference>
<dbReference type="PANTHER" id="PTHR24421">
    <property type="entry name" value="NITRATE/NITRITE SENSOR PROTEIN NARX-RELATED"/>
    <property type="match status" value="1"/>
</dbReference>
<dbReference type="GO" id="GO:0005524">
    <property type="term" value="F:ATP binding"/>
    <property type="evidence" value="ECO:0007669"/>
    <property type="project" value="UniProtKB-KW"/>
</dbReference>
<keyword evidence="4" id="KW-0808">Transferase</keyword>
<dbReference type="GO" id="GO:0016020">
    <property type="term" value="C:membrane"/>
    <property type="evidence" value="ECO:0007669"/>
    <property type="project" value="InterPro"/>
</dbReference>
<dbReference type="Pfam" id="PF07730">
    <property type="entry name" value="HisKA_3"/>
    <property type="match status" value="1"/>
</dbReference>
<keyword evidence="8" id="KW-0902">Two-component regulatory system</keyword>
<feature type="domain" description="Histidine kinase/HSP90-like ATPase" evidence="11">
    <location>
        <begin position="284"/>
        <end position="373"/>
    </location>
</feature>
<dbReference type="OrthoDB" id="227596at2"/>
<keyword evidence="3" id="KW-0597">Phosphoprotein</keyword>
<feature type="transmembrane region" description="Helical" evidence="10">
    <location>
        <begin position="55"/>
        <end position="72"/>
    </location>
</feature>
<evidence type="ECO:0000256" key="7">
    <source>
        <dbReference type="ARBA" id="ARBA00022840"/>
    </source>
</evidence>